<feature type="domain" description="ABC transmembrane type-1" evidence="12">
    <location>
        <begin position="814"/>
        <end position="1087"/>
    </location>
</feature>
<evidence type="ECO:0000256" key="4">
    <source>
        <dbReference type="ARBA" id="ARBA00022692"/>
    </source>
</evidence>
<keyword evidence="6" id="KW-0067">ATP-binding</keyword>
<dbReference type="InterPro" id="IPR003439">
    <property type="entry name" value="ABC_transporter-like_ATP-bd"/>
</dbReference>
<evidence type="ECO:0000256" key="7">
    <source>
        <dbReference type="ARBA" id="ARBA00022989"/>
    </source>
</evidence>
<feature type="transmembrane region" description="Helical" evidence="10">
    <location>
        <begin position="809"/>
        <end position="836"/>
    </location>
</feature>
<dbReference type="Pfam" id="PF00005">
    <property type="entry name" value="ABC_tran"/>
    <property type="match status" value="2"/>
</dbReference>
<evidence type="ECO:0000256" key="8">
    <source>
        <dbReference type="ARBA" id="ARBA00023136"/>
    </source>
</evidence>
<evidence type="ECO:0000256" key="10">
    <source>
        <dbReference type="SAM" id="Phobius"/>
    </source>
</evidence>
<feature type="domain" description="ABC transporter" evidence="11">
    <location>
        <begin position="524"/>
        <end position="748"/>
    </location>
</feature>
<dbReference type="Gene3D" id="1.20.1560.10">
    <property type="entry name" value="ABC transporter type 1, transmembrane domain"/>
    <property type="match status" value="2"/>
</dbReference>
<evidence type="ECO:0000313" key="14">
    <source>
        <dbReference type="Proteomes" id="UP001556367"/>
    </source>
</evidence>
<feature type="region of interest" description="Disordered" evidence="9">
    <location>
        <begin position="490"/>
        <end position="540"/>
    </location>
</feature>
<dbReference type="SUPFAM" id="SSF52540">
    <property type="entry name" value="P-loop containing nucleoside triphosphate hydrolases"/>
    <property type="match status" value="2"/>
</dbReference>
<evidence type="ECO:0008006" key="15">
    <source>
        <dbReference type="Google" id="ProtNLM"/>
    </source>
</evidence>
<keyword evidence="7 10" id="KW-1133">Transmembrane helix</keyword>
<evidence type="ECO:0000256" key="1">
    <source>
        <dbReference type="ARBA" id="ARBA00004141"/>
    </source>
</evidence>
<dbReference type="PROSITE" id="PS50893">
    <property type="entry name" value="ABC_TRANSPORTER_2"/>
    <property type="match status" value="2"/>
</dbReference>
<dbReference type="Pfam" id="PF00664">
    <property type="entry name" value="ABC_membrane"/>
    <property type="match status" value="2"/>
</dbReference>
<evidence type="ECO:0000256" key="5">
    <source>
        <dbReference type="ARBA" id="ARBA00022741"/>
    </source>
</evidence>
<comment type="caution">
    <text evidence="13">The sequence shown here is derived from an EMBL/GenBank/DDBJ whole genome shotgun (WGS) entry which is preliminary data.</text>
</comment>
<dbReference type="SMART" id="SM00382">
    <property type="entry name" value="AAA"/>
    <property type="match status" value="2"/>
</dbReference>
<proteinExistence type="inferred from homology"/>
<dbReference type="Proteomes" id="UP001556367">
    <property type="component" value="Unassembled WGS sequence"/>
</dbReference>
<dbReference type="CDD" id="cd18606">
    <property type="entry name" value="ABC_6TM_YOR1_D2_like"/>
    <property type="match status" value="1"/>
</dbReference>
<keyword evidence="14" id="KW-1185">Reference proteome</keyword>
<name>A0ABR3JT36_9AGAR</name>
<gene>
    <name evidence="13" type="ORF">HGRIS_014261</name>
</gene>
<evidence type="ECO:0000256" key="6">
    <source>
        <dbReference type="ARBA" id="ARBA00022840"/>
    </source>
</evidence>
<keyword evidence="3" id="KW-0813">Transport</keyword>
<feature type="transmembrane region" description="Helical" evidence="10">
    <location>
        <begin position="1033"/>
        <end position="1053"/>
    </location>
</feature>
<dbReference type="InterPro" id="IPR011527">
    <property type="entry name" value="ABC1_TM_dom"/>
</dbReference>
<dbReference type="EMBL" id="JASNQZ010000003">
    <property type="protein sequence ID" value="KAL0958947.1"/>
    <property type="molecule type" value="Genomic_DNA"/>
</dbReference>
<protein>
    <recommendedName>
        <fullName evidence="15">Multidrug resistance-associated ABC transporter</fullName>
    </recommendedName>
</protein>
<dbReference type="PANTHER" id="PTHR24223:SF456">
    <property type="entry name" value="MULTIDRUG RESISTANCE-ASSOCIATED PROTEIN LETHAL(2)03659"/>
    <property type="match status" value="1"/>
</dbReference>
<dbReference type="InterPro" id="IPR027417">
    <property type="entry name" value="P-loop_NTPase"/>
</dbReference>
<evidence type="ECO:0000259" key="11">
    <source>
        <dbReference type="PROSITE" id="PS50893"/>
    </source>
</evidence>
<keyword evidence="8 10" id="KW-0472">Membrane</keyword>
<evidence type="ECO:0000256" key="3">
    <source>
        <dbReference type="ARBA" id="ARBA00022448"/>
    </source>
</evidence>
<dbReference type="InterPro" id="IPR050173">
    <property type="entry name" value="ABC_transporter_C-like"/>
</dbReference>
<feature type="domain" description="ABC transmembrane type-1" evidence="12">
    <location>
        <begin position="148"/>
        <end position="444"/>
    </location>
</feature>
<dbReference type="SUPFAM" id="SSF90123">
    <property type="entry name" value="ABC transporter transmembrane region"/>
    <property type="match status" value="2"/>
</dbReference>
<evidence type="ECO:0000256" key="2">
    <source>
        <dbReference type="ARBA" id="ARBA00009726"/>
    </source>
</evidence>
<keyword evidence="5" id="KW-0547">Nucleotide-binding</keyword>
<feature type="compositionally biased region" description="Polar residues" evidence="9">
    <location>
        <begin position="499"/>
        <end position="508"/>
    </location>
</feature>
<feature type="region of interest" description="Disordered" evidence="9">
    <location>
        <begin position="81"/>
        <end position="127"/>
    </location>
</feature>
<feature type="transmembrane region" description="Helical" evidence="10">
    <location>
        <begin position="416"/>
        <end position="443"/>
    </location>
</feature>
<dbReference type="PROSITE" id="PS00211">
    <property type="entry name" value="ABC_TRANSPORTER_1"/>
    <property type="match status" value="2"/>
</dbReference>
<keyword evidence="4 10" id="KW-0812">Transmembrane</keyword>
<comment type="similarity">
    <text evidence="2">Belongs to the ABC transporter superfamily. ABCC family. Conjugate transporter (TC 3.A.1.208) subfamily.</text>
</comment>
<feature type="transmembrane region" description="Helical" evidence="10">
    <location>
        <begin position="277"/>
        <end position="298"/>
    </location>
</feature>
<reference evidence="14" key="1">
    <citation type="submission" date="2024-06" db="EMBL/GenBank/DDBJ databases">
        <title>Multi-omics analyses provide insights into the biosynthesis of the anticancer antibiotic pleurotin in Hohenbuehelia grisea.</title>
        <authorList>
            <person name="Weaver J.A."/>
            <person name="Alberti F."/>
        </authorList>
    </citation>
    <scope>NUCLEOTIDE SEQUENCE [LARGE SCALE GENOMIC DNA]</scope>
    <source>
        <strain evidence="14">T-177</strain>
    </source>
</reference>
<dbReference type="InterPro" id="IPR017871">
    <property type="entry name" value="ABC_transporter-like_CS"/>
</dbReference>
<evidence type="ECO:0000259" key="12">
    <source>
        <dbReference type="PROSITE" id="PS50929"/>
    </source>
</evidence>
<feature type="transmembrane region" description="Helical" evidence="10">
    <location>
        <begin position="856"/>
        <end position="883"/>
    </location>
</feature>
<dbReference type="CDD" id="cd03244">
    <property type="entry name" value="ABCC_MRP_domain2"/>
    <property type="match status" value="1"/>
</dbReference>
<dbReference type="PANTHER" id="PTHR24223">
    <property type="entry name" value="ATP-BINDING CASSETTE SUB-FAMILY C"/>
    <property type="match status" value="1"/>
</dbReference>
<feature type="transmembrane region" description="Helical" evidence="10">
    <location>
        <begin position="925"/>
        <end position="944"/>
    </location>
</feature>
<feature type="transmembrane region" description="Helical" evidence="10">
    <location>
        <begin position="380"/>
        <end position="404"/>
    </location>
</feature>
<evidence type="ECO:0000256" key="9">
    <source>
        <dbReference type="SAM" id="MobiDB-lite"/>
    </source>
</evidence>
<organism evidence="13 14">
    <name type="scientific">Hohenbuehelia grisea</name>
    <dbReference type="NCBI Taxonomy" id="104357"/>
    <lineage>
        <taxon>Eukaryota</taxon>
        <taxon>Fungi</taxon>
        <taxon>Dikarya</taxon>
        <taxon>Basidiomycota</taxon>
        <taxon>Agaricomycotina</taxon>
        <taxon>Agaricomycetes</taxon>
        <taxon>Agaricomycetidae</taxon>
        <taxon>Agaricales</taxon>
        <taxon>Pleurotineae</taxon>
        <taxon>Pleurotaceae</taxon>
        <taxon>Hohenbuehelia</taxon>
    </lineage>
</organism>
<feature type="transmembrane region" description="Helical" evidence="10">
    <location>
        <begin position="950"/>
        <end position="967"/>
    </location>
</feature>
<dbReference type="InterPro" id="IPR036640">
    <property type="entry name" value="ABC1_TM_sf"/>
</dbReference>
<evidence type="ECO:0000313" key="13">
    <source>
        <dbReference type="EMBL" id="KAL0958947.1"/>
    </source>
</evidence>
<feature type="transmembrane region" description="Helical" evidence="10">
    <location>
        <begin position="304"/>
        <end position="326"/>
    </location>
</feature>
<accession>A0ABR3JT36</accession>
<feature type="domain" description="ABC transporter" evidence="11">
    <location>
        <begin position="1126"/>
        <end position="1366"/>
    </location>
</feature>
<sequence length="1385" mass="152167">MYNPFRPTPAPPGFAGDSSILPEENASWLSLLTFHWLTEFLSVGFSRPLEEDDLWAFPLSKQATEIADRTEQLFYLRCPPENRPQFMQTTNPEKSLPDEGASGVHSSSSSHHDDHPTESQESPETSTKPLYDSSLFKALYHLLFARWWIAGVLELIGETLKTTAPLVTKVLLTWLAESFIYNRSPSAVQDLLPKPKGVGYGIGLAFAFFAMQEGSSLMVNHSAMIKMANGMLVRSAITGTILRKSLRLSGRARAEHSVGKITTMISTDSQRIEELSMVIHSLWVSPIQIILGLGLLIWTLGYSALVGLGVLIFGMPTQLILIMVVFKQRKKGVKITDMRMRTTTEVLQGIRFLKMYGWDTFYKHQIESLRKREIDTVRKSGMAISAMTAIMAFVPIVATILSFITYALTGHDLNVAVIFASLGFFNALQIPLAMFPFALGYLADSLVAFTRISGFLTAEELAQPYRISAESSYAIDADGDFTWEAKVAEPAAEKDATSKSDGTNQNKPPKQAKDSNDVEQRTGGEVENAEGSAPSDEQPFDLKDLRLQVPKGSFVAVVGRVGSGKSSLLQALIGEMRKTRGNVSLGGRVSYVPQTAWIKNASVRENITFGQPFVEDRFKSIVQACSLDYDLNSLPHGDATEIGEKGINISGGQKARISLARAAYSDTDIVLLDDPLSAVDAYVGKKILEKCLLSGPLAQRTRFLVTHALHVLDSTDYIYVMDQGRIAEQGTYQDLLSAGGVFSQLIEEYGKNEGQDAVVARGNRVDQPGTGDDPKDNSDTAVLMQVEERYTGAVSWSIYVQYFRYGGGIFWAPLILGLLILSQVSIVGTSVFLGFWTSSSIPGFRQGDYMAVYAGFGAAHALFSMLLFYSFVVAGLTASLNLFKAALSGVLRSPISFFDTTPLGRIISRLSKDQDTLDNQIPMTIYFLLTVFSSLFGTAGLVFYTFPLLGIIFAPMLIIYYGTAVYYRRTSIETKRLSSLLRSGLYASYSETLTGLSTIRAYRVQSACITKSEQRLDHQNRAAYMTVAIQRWLAVRLDLMGNILVLGICLFAAGRRNAVDPSKVGVVLTYAVGVTQILGEMINQFASNEQNMNAVERMLVYADLPSEGELTTHDDPPPTWPSRGEVTFSAVDFAYRPGLPLVLKNVSFNAQAGEKIGIVGRTGAGKSSLIHTLFRVTELTSGKIEIDGVNTSKIGLHTLRTKLALVPQDSTLFLGTLRENLDPLQRRTDAELLSILQRAWLLPPAGQSDPVAEAKFSLDSTVGDEGSNFSAGERQLLSLCRALVKNSKIIVLDEATSNVDLETDAKLQRTIQTEFASATLLCIAHRLNTIAYYDRVLVMDNGAVAEFDTVLNLFDREDSIFRSLCDEASLSRTDIVRIREGSQKP</sequence>
<dbReference type="CDD" id="cd03250">
    <property type="entry name" value="ABCC_MRP_domain1"/>
    <property type="match status" value="1"/>
</dbReference>
<dbReference type="Gene3D" id="3.40.50.300">
    <property type="entry name" value="P-loop containing nucleotide triphosphate hydrolases"/>
    <property type="match status" value="2"/>
</dbReference>
<feature type="compositionally biased region" description="Basic and acidic residues" evidence="9">
    <location>
        <begin position="511"/>
        <end position="524"/>
    </location>
</feature>
<dbReference type="PROSITE" id="PS50929">
    <property type="entry name" value="ABC_TM1F"/>
    <property type="match status" value="2"/>
</dbReference>
<dbReference type="InterPro" id="IPR003593">
    <property type="entry name" value="AAA+_ATPase"/>
</dbReference>
<comment type="subcellular location">
    <subcellularLocation>
        <location evidence="1">Membrane</location>
        <topology evidence="1">Multi-pass membrane protein</topology>
    </subcellularLocation>
</comment>
<dbReference type="CDD" id="cd18597">
    <property type="entry name" value="ABC_6TM_YOR1_D1_like"/>
    <property type="match status" value="1"/>
</dbReference>